<dbReference type="Proteomes" id="UP001174909">
    <property type="component" value="Unassembled WGS sequence"/>
</dbReference>
<feature type="domain" description="ELYS beta-propeller" evidence="1">
    <location>
        <begin position="109"/>
        <end position="352"/>
    </location>
</feature>
<keyword evidence="3" id="KW-1185">Reference proteome</keyword>
<dbReference type="AlphaFoldDB" id="A0AA35WSB4"/>
<evidence type="ECO:0000313" key="2">
    <source>
        <dbReference type="EMBL" id="CAI8030969.1"/>
    </source>
</evidence>
<dbReference type="InterPro" id="IPR015943">
    <property type="entry name" value="WD40/YVTN_repeat-like_dom_sf"/>
</dbReference>
<reference evidence="2" key="1">
    <citation type="submission" date="2023-03" db="EMBL/GenBank/DDBJ databases">
        <authorList>
            <person name="Steffen K."/>
            <person name="Cardenas P."/>
        </authorList>
    </citation>
    <scope>NUCLEOTIDE SEQUENCE</scope>
</reference>
<dbReference type="InterPro" id="IPR011047">
    <property type="entry name" value="Quinoprotein_ADH-like_sf"/>
</dbReference>
<dbReference type="PANTHER" id="PTHR21583">
    <property type="entry name" value="ELYS PROTEIN"/>
    <property type="match status" value="1"/>
</dbReference>
<comment type="caution">
    <text evidence="2">The sequence shown here is derived from an EMBL/GenBank/DDBJ whole genome shotgun (WGS) entry which is preliminary data.</text>
</comment>
<dbReference type="Gene3D" id="2.130.10.10">
    <property type="entry name" value="YVTN repeat-like/Quinoprotein amine dehydrogenase"/>
    <property type="match status" value="1"/>
</dbReference>
<dbReference type="Pfam" id="PF16687">
    <property type="entry name" value="ELYS-bb"/>
    <property type="match status" value="2"/>
</dbReference>
<sequence>MSDAVQTPSRVYDPTPYRTKSPSVEFSAGGLLCGGRYAWLVSPGGLLRVFQSSDGECVSQLSLSPGKGRRVAVSCSCELSPGTLSADSSARDQPLLALALTVDGVRANATLTVLDPFSSRLVRAVEVPWSVTSLCGVSGTALQSAAGLFSPALLQEFSGVLSVGCAEGHVLLVDLALCVSSVGQGSVQRPLRLVFADGVTQRGSSAVSSARGNGEQLACVDLLASNHKKGQFHYTSTNQATTRTFPTDSLAITSLHFAPQILCLLIGYSIGSFQLYDMRKMDVVHASPPPKTPIPVTHFTFQEPENDPKNNVYIWVARGSPEHANLDVENKLTLYQVLFDHKVCGERGTIYQVLLFFYCYTPFLSPFLATFSTLSFASIFSSQDFSRCGPGFLYPLTPTPTRPHPNRSLSSSLLLCRTVELSRSGREPDESHDPAFHGPDLTVAMFVWGCGDPAHRDYIIGVFDLNQYYHSQVPRMLHWRTSGQQSGVLGCSYFSFYSLKPMTTNNTILDVAVMDVAPFLSSLPPIPESHLWPTSLSFNIRAITSEGLLNCSCPGLQRKALTELTRGDVAVFSCPQRVFSLCERADLLGHVWDLDHTDLEVWGNRRVGVWEYGSMSNGLRFRSRSEWCVGVWGYE</sequence>
<dbReference type="EMBL" id="CASHTH010002510">
    <property type="protein sequence ID" value="CAI8030969.1"/>
    <property type="molecule type" value="Genomic_DNA"/>
</dbReference>
<organism evidence="2 3">
    <name type="scientific">Geodia barretti</name>
    <name type="common">Barrett's horny sponge</name>
    <dbReference type="NCBI Taxonomy" id="519541"/>
    <lineage>
        <taxon>Eukaryota</taxon>
        <taxon>Metazoa</taxon>
        <taxon>Porifera</taxon>
        <taxon>Demospongiae</taxon>
        <taxon>Heteroscleromorpha</taxon>
        <taxon>Tetractinellida</taxon>
        <taxon>Astrophorina</taxon>
        <taxon>Geodiidae</taxon>
        <taxon>Geodia</taxon>
    </lineage>
</organism>
<gene>
    <name evidence="2" type="ORF">GBAR_LOCUS17567</name>
</gene>
<accession>A0AA35WSB4</accession>
<name>A0AA35WSB4_GEOBA</name>
<proteinExistence type="predicted"/>
<dbReference type="InterPro" id="IPR052620">
    <property type="entry name" value="ELYS/MEL-28_NucAsmblyFactor"/>
</dbReference>
<protein>
    <submittedName>
        <fullName evidence="2">Protein ELYS</fullName>
    </submittedName>
</protein>
<dbReference type="InterPro" id="IPR032040">
    <property type="entry name" value="ELYS-bb"/>
</dbReference>
<evidence type="ECO:0000259" key="1">
    <source>
        <dbReference type="Pfam" id="PF16687"/>
    </source>
</evidence>
<feature type="domain" description="ELYS beta-propeller" evidence="1">
    <location>
        <begin position="410"/>
        <end position="546"/>
    </location>
</feature>
<dbReference type="SUPFAM" id="SSF50998">
    <property type="entry name" value="Quinoprotein alcohol dehydrogenase-like"/>
    <property type="match status" value="1"/>
</dbReference>
<evidence type="ECO:0000313" key="3">
    <source>
        <dbReference type="Proteomes" id="UP001174909"/>
    </source>
</evidence>
<dbReference type="PANTHER" id="PTHR21583:SF8">
    <property type="entry name" value="PROTEIN ELYS"/>
    <property type="match status" value="1"/>
</dbReference>